<comment type="caution">
    <text evidence="1">The sequence shown here is derived from an EMBL/GenBank/DDBJ whole genome shotgun (WGS) entry which is preliminary data.</text>
</comment>
<sequence>MSYRDCNSQISSCMYSSDFSKNADSWPDQLYSARISATDDDFSKEMKLASNKQPLREKNRKNNAYRHVPHKRQATSGCCTKERKRTKKSPSCQYCLCAIEKGCTNSEY</sequence>
<dbReference type="Proteomes" id="UP001162156">
    <property type="component" value="Unassembled WGS sequence"/>
</dbReference>
<evidence type="ECO:0000313" key="2">
    <source>
        <dbReference type="Proteomes" id="UP001162156"/>
    </source>
</evidence>
<dbReference type="AlphaFoldDB" id="A0AAV8YD38"/>
<name>A0AAV8YD38_9CUCU</name>
<gene>
    <name evidence="1" type="ORF">NQ314_008407</name>
</gene>
<dbReference type="EMBL" id="JANEYF010002298">
    <property type="protein sequence ID" value="KAJ8948458.1"/>
    <property type="molecule type" value="Genomic_DNA"/>
</dbReference>
<evidence type="ECO:0000313" key="1">
    <source>
        <dbReference type="EMBL" id="KAJ8948458.1"/>
    </source>
</evidence>
<organism evidence="1 2">
    <name type="scientific">Rhamnusium bicolor</name>
    <dbReference type="NCBI Taxonomy" id="1586634"/>
    <lineage>
        <taxon>Eukaryota</taxon>
        <taxon>Metazoa</taxon>
        <taxon>Ecdysozoa</taxon>
        <taxon>Arthropoda</taxon>
        <taxon>Hexapoda</taxon>
        <taxon>Insecta</taxon>
        <taxon>Pterygota</taxon>
        <taxon>Neoptera</taxon>
        <taxon>Endopterygota</taxon>
        <taxon>Coleoptera</taxon>
        <taxon>Polyphaga</taxon>
        <taxon>Cucujiformia</taxon>
        <taxon>Chrysomeloidea</taxon>
        <taxon>Cerambycidae</taxon>
        <taxon>Lepturinae</taxon>
        <taxon>Rhagiini</taxon>
        <taxon>Rhamnusium</taxon>
    </lineage>
</organism>
<accession>A0AAV8YD38</accession>
<keyword evidence="2" id="KW-1185">Reference proteome</keyword>
<proteinExistence type="predicted"/>
<reference evidence="1" key="1">
    <citation type="journal article" date="2023" name="Insect Mol. Biol.">
        <title>Genome sequencing provides insights into the evolution of gene families encoding plant cell wall-degrading enzymes in longhorned beetles.</title>
        <authorList>
            <person name="Shin N.R."/>
            <person name="Okamura Y."/>
            <person name="Kirsch R."/>
            <person name="Pauchet Y."/>
        </authorList>
    </citation>
    <scope>NUCLEOTIDE SEQUENCE</scope>
    <source>
        <strain evidence="1">RBIC_L_NR</strain>
    </source>
</reference>
<protein>
    <submittedName>
        <fullName evidence="1">Uncharacterized protein</fullName>
    </submittedName>
</protein>